<dbReference type="FunFam" id="1.10.10.10:FF:000503">
    <property type="entry name" value="Cullin-1"/>
    <property type="match status" value="1"/>
</dbReference>
<dbReference type="InterPro" id="IPR001373">
    <property type="entry name" value="Cullin_N"/>
</dbReference>
<name>A0AAV0PA19_9ROSI</name>
<protein>
    <recommendedName>
        <fullName evidence="5">Cullin-1</fullName>
    </recommendedName>
</protein>
<dbReference type="SUPFAM" id="SSF75632">
    <property type="entry name" value="Cullin homology domain"/>
    <property type="match status" value="1"/>
</dbReference>
<keyword evidence="2" id="KW-1017">Isopeptide bond</keyword>
<dbReference type="Gene3D" id="3.30.230.130">
    <property type="entry name" value="Cullin, Chain C, Domain 2"/>
    <property type="match status" value="1"/>
</dbReference>
<dbReference type="SMART" id="SM00884">
    <property type="entry name" value="Cullin_Nedd8"/>
    <property type="match status" value="1"/>
</dbReference>
<dbReference type="FunFam" id="3.30.230.130:FF:000005">
    <property type="entry name" value="Cullin-1 like"/>
    <property type="match status" value="1"/>
</dbReference>
<dbReference type="InterPro" id="IPR016159">
    <property type="entry name" value="Cullin_repeat-like_dom_sf"/>
</dbReference>
<evidence type="ECO:0000313" key="10">
    <source>
        <dbReference type="Proteomes" id="UP001154282"/>
    </source>
</evidence>
<dbReference type="PANTHER" id="PTHR11932">
    <property type="entry name" value="CULLIN"/>
    <property type="match status" value="1"/>
</dbReference>
<dbReference type="InterPro" id="IPR016158">
    <property type="entry name" value="Cullin_homology"/>
</dbReference>
<dbReference type="Pfam" id="PF26557">
    <property type="entry name" value="Cullin_AB"/>
    <property type="match status" value="1"/>
</dbReference>
<evidence type="ECO:0000256" key="4">
    <source>
        <dbReference type="ARBA" id="ARBA00022843"/>
    </source>
</evidence>
<evidence type="ECO:0000313" key="9">
    <source>
        <dbReference type="EMBL" id="CAI0467382.1"/>
    </source>
</evidence>
<dbReference type="InterPro" id="IPR059120">
    <property type="entry name" value="Cullin-like_AB"/>
</dbReference>
<dbReference type="InterPro" id="IPR036317">
    <property type="entry name" value="Cullin_homology_sf"/>
</dbReference>
<dbReference type="InterPro" id="IPR019559">
    <property type="entry name" value="Cullin_neddylation_domain"/>
</dbReference>
<dbReference type="FunFam" id="1.20.1310.10:FF:000013">
    <property type="entry name" value="Cullin-1 like"/>
    <property type="match status" value="1"/>
</dbReference>
<dbReference type="EMBL" id="CAMGYJ010000008">
    <property type="protein sequence ID" value="CAI0467382.1"/>
    <property type="molecule type" value="Genomic_DNA"/>
</dbReference>
<dbReference type="Pfam" id="PF00888">
    <property type="entry name" value="Cullin"/>
    <property type="match status" value="1"/>
</dbReference>
<reference evidence="9" key="1">
    <citation type="submission" date="2022-08" db="EMBL/GenBank/DDBJ databases">
        <authorList>
            <person name="Gutierrez-Valencia J."/>
        </authorList>
    </citation>
    <scope>NUCLEOTIDE SEQUENCE</scope>
</reference>
<dbReference type="Proteomes" id="UP001154282">
    <property type="component" value="Unassembled WGS sequence"/>
</dbReference>
<dbReference type="GO" id="GO:0006511">
    <property type="term" value="P:ubiquitin-dependent protein catabolic process"/>
    <property type="evidence" value="ECO:0007669"/>
    <property type="project" value="InterPro"/>
</dbReference>
<dbReference type="PROSITE" id="PS50069">
    <property type="entry name" value="CULLIN_2"/>
    <property type="match status" value="1"/>
</dbReference>
<evidence type="ECO:0000256" key="5">
    <source>
        <dbReference type="ARBA" id="ARBA00069612"/>
    </source>
</evidence>
<evidence type="ECO:0000256" key="2">
    <source>
        <dbReference type="ARBA" id="ARBA00022499"/>
    </source>
</evidence>
<evidence type="ECO:0000259" key="8">
    <source>
        <dbReference type="PROSITE" id="PS50069"/>
    </source>
</evidence>
<dbReference type="InterPro" id="IPR036388">
    <property type="entry name" value="WH-like_DNA-bd_sf"/>
</dbReference>
<dbReference type="Gene3D" id="1.10.10.10">
    <property type="entry name" value="Winged helix-like DNA-binding domain superfamily/Winged helix DNA-binding domain"/>
    <property type="match status" value="1"/>
</dbReference>
<dbReference type="FunFam" id="1.20.1310.10:FF:000020">
    <property type="entry name" value="Cullin-1, putative"/>
    <property type="match status" value="1"/>
</dbReference>
<evidence type="ECO:0000256" key="1">
    <source>
        <dbReference type="ARBA" id="ARBA00006019"/>
    </source>
</evidence>
<accession>A0AAV0PA19</accession>
<dbReference type="InterPro" id="IPR045093">
    <property type="entry name" value="Cullin"/>
</dbReference>
<keyword evidence="10" id="KW-1185">Reference proteome</keyword>
<sequence>MEIELEQGWEIVLRGFNKLKNIVEGLPEPQFTSEDYMKLYTTVYTMCTQKPPHDYSQQLYDRYRESIEDYITSTVLPSLREKHDEFMLRELVKRWTNHKVMVRWLSRFFHYLDRYFIARRSLSPLNEVGLTCFRNLVYLELNGKVRDAVISLIDQEREGEQIDRALLKNILDIFVEIGMGQMDYYENDFEDAMLKDTAAYYSRKASNWIQEDSCPDYMLKAEECLKREKERVSHYLHSSSEPKLLEKVQNELLSVYGNQLLEKEHSGCHALLRDDKVNDLSRMFRLFSKIPRGLEPVSSIFKQHVTGEGTALVKQAEDAASNKKEPDSVGLQVFVRKVIELHDKYLAYVSDCFQNHTLFHKALKEAFEIFCNKGVSGSSSAELLATFCDNILKKGGSEKLSDEAIEETLEKVVKLLAYISDKDLFAEFYRKKLARRLLFDKSANDDHERSILTKLKQQCGGQFTSKMEGMVTDLTLARENQTSFEEYLGNNANANPGIDLTVTVLTTGFWPSYKSFDLNLPVEMVKCVEVFREFYQTKTKHRKITWIYSLGTCNLIGKFEPKTMELIVTTYQASALLLFNTADRLSYSEIMAQLNLTDDDVVRLLHSLSCAKYKILIKDPNTKTISPTDSFEFNTKFTDKMRRIKIPLPPVDEKKKVIEDVDKDRRYAIDASIVRIMKSRKTLCHQPLVMECVAQLGRMFKPDIKAIKKRIEDLISRDYLERDKDNPNLFRYLA</sequence>
<dbReference type="InterPro" id="IPR036390">
    <property type="entry name" value="WH_DNA-bd_sf"/>
</dbReference>
<dbReference type="AlphaFoldDB" id="A0AAV0PA19"/>
<dbReference type="GO" id="GO:0009867">
    <property type="term" value="P:jasmonic acid mediated signaling pathway"/>
    <property type="evidence" value="ECO:0007669"/>
    <property type="project" value="UniProtKB-ARBA"/>
</dbReference>
<evidence type="ECO:0000256" key="6">
    <source>
        <dbReference type="PROSITE-ProRule" id="PRU00330"/>
    </source>
</evidence>
<gene>
    <name evidence="9" type="ORF">LITE_LOCUS37410</name>
</gene>
<dbReference type="SMART" id="SM00182">
    <property type="entry name" value="CULLIN"/>
    <property type="match status" value="1"/>
</dbReference>
<evidence type="ECO:0000256" key="3">
    <source>
        <dbReference type="ARBA" id="ARBA00022786"/>
    </source>
</evidence>
<comment type="caution">
    <text evidence="9">The sequence shown here is derived from an EMBL/GenBank/DDBJ whole genome shotgun (WGS) entry which is preliminary data.</text>
</comment>
<dbReference type="Pfam" id="PF10557">
    <property type="entry name" value="Cullin_Nedd8"/>
    <property type="match status" value="1"/>
</dbReference>
<proteinExistence type="inferred from homology"/>
<feature type="domain" description="Cullin family profile" evidence="8">
    <location>
        <begin position="379"/>
        <end position="609"/>
    </location>
</feature>
<dbReference type="FunFam" id="1.20.1310.10:FF:000021">
    <property type="entry name" value="Cullin-1, putative"/>
    <property type="match status" value="1"/>
</dbReference>
<keyword evidence="3" id="KW-0833">Ubl conjugation pathway</keyword>
<dbReference type="SUPFAM" id="SSF74788">
    <property type="entry name" value="Cullin repeat-like"/>
    <property type="match status" value="1"/>
</dbReference>
<dbReference type="SUPFAM" id="SSF46785">
    <property type="entry name" value="Winged helix' DNA-binding domain"/>
    <property type="match status" value="1"/>
</dbReference>
<dbReference type="GO" id="GO:0031625">
    <property type="term" value="F:ubiquitin protein ligase binding"/>
    <property type="evidence" value="ECO:0007669"/>
    <property type="project" value="InterPro"/>
</dbReference>
<evidence type="ECO:0000256" key="7">
    <source>
        <dbReference type="RuleBase" id="RU003829"/>
    </source>
</evidence>
<keyword evidence="4" id="KW-0832">Ubl conjugation</keyword>
<organism evidence="9 10">
    <name type="scientific">Linum tenue</name>
    <dbReference type="NCBI Taxonomy" id="586396"/>
    <lineage>
        <taxon>Eukaryota</taxon>
        <taxon>Viridiplantae</taxon>
        <taxon>Streptophyta</taxon>
        <taxon>Embryophyta</taxon>
        <taxon>Tracheophyta</taxon>
        <taxon>Spermatophyta</taxon>
        <taxon>Magnoliopsida</taxon>
        <taxon>eudicotyledons</taxon>
        <taxon>Gunneridae</taxon>
        <taxon>Pentapetalae</taxon>
        <taxon>rosids</taxon>
        <taxon>fabids</taxon>
        <taxon>Malpighiales</taxon>
        <taxon>Linaceae</taxon>
        <taxon>Linum</taxon>
    </lineage>
</organism>
<dbReference type="FunFam" id="1.20.1310.10:FF:000025">
    <property type="entry name" value="Cullin-1, putative"/>
    <property type="match status" value="1"/>
</dbReference>
<comment type="similarity">
    <text evidence="1 6 7">Belongs to the cullin family.</text>
</comment>
<dbReference type="Gene3D" id="1.20.1310.10">
    <property type="entry name" value="Cullin Repeats"/>
    <property type="match status" value="4"/>
</dbReference>